<gene>
    <name evidence="1" type="ORF">DPMN_045888</name>
</gene>
<dbReference type="AlphaFoldDB" id="A0A9D4I013"/>
<reference evidence="1" key="1">
    <citation type="journal article" date="2019" name="bioRxiv">
        <title>The Genome of the Zebra Mussel, Dreissena polymorpha: A Resource for Invasive Species Research.</title>
        <authorList>
            <person name="McCartney M.A."/>
            <person name="Auch B."/>
            <person name="Kono T."/>
            <person name="Mallez S."/>
            <person name="Zhang Y."/>
            <person name="Obille A."/>
            <person name="Becker A."/>
            <person name="Abrahante J.E."/>
            <person name="Garbe J."/>
            <person name="Badalamenti J.P."/>
            <person name="Herman A."/>
            <person name="Mangelson H."/>
            <person name="Liachko I."/>
            <person name="Sullivan S."/>
            <person name="Sone E.D."/>
            <person name="Koren S."/>
            <person name="Silverstein K.A.T."/>
            <person name="Beckman K.B."/>
            <person name="Gohl D.M."/>
        </authorList>
    </citation>
    <scope>NUCLEOTIDE SEQUENCE</scope>
    <source>
        <strain evidence="1">Duluth1</strain>
        <tissue evidence="1">Whole animal</tissue>
    </source>
</reference>
<organism evidence="1 2">
    <name type="scientific">Dreissena polymorpha</name>
    <name type="common">Zebra mussel</name>
    <name type="synonym">Mytilus polymorpha</name>
    <dbReference type="NCBI Taxonomy" id="45954"/>
    <lineage>
        <taxon>Eukaryota</taxon>
        <taxon>Metazoa</taxon>
        <taxon>Spiralia</taxon>
        <taxon>Lophotrochozoa</taxon>
        <taxon>Mollusca</taxon>
        <taxon>Bivalvia</taxon>
        <taxon>Autobranchia</taxon>
        <taxon>Heteroconchia</taxon>
        <taxon>Euheterodonta</taxon>
        <taxon>Imparidentia</taxon>
        <taxon>Neoheterodontei</taxon>
        <taxon>Myida</taxon>
        <taxon>Dreissenoidea</taxon>
        <taxon>Dreissenidae</taxon>
        <taxon>Dreissena</taxon>
    </lineage>
</organism>
<dbReference type="SUPFAM" id="SSF46966">
    <property type="entry name" value="Spectrin repeat"/>
    <property type="match status" value="1"/>
</dbReference>
<protein>
    <recommendedName>
        <fullName evidence="3">Dystrophin</fullName>
    </recommendedName>
</protein>
<evidence type="ECO:0008006" key="3">
    <source>
        <dbReference type="Google" id="ProtNLM"/>
    </source>
</evidence>
<comment type="caution">
    <text evidence="1">The sequence shown here is derived from an EMBL/GenBank/DDBJ whole genome shotgun (WGS) entry which is preliminary data.</text>
</comment>
<name>A0A9D4I013_DREPO</name>
<reference evidence="1" key="2">
    <citation type="submission" date="2020-11" db="EMBL/GenBank/DDBJ databases">
        <authorList>
            <person name="McCartney M.A."/>
            <person name="Auch B."/>
            <person name="Kono T."/>
            <person name="Mallez S."/>
            <person name="Becker A."/>
            <person name="Gohl D.M."/>
            <person name="Silverstein K.A.T."/>
            <person name="Koren S."/>
            <person name="Bechman K.B."/>
            <person name="Herman A."/>
            <person name="Abrahante J.E."/>
            <person name="Garbe J."/>
        </authorList>
    </citation>
    <scope>NUCLEOTIDE SEQUENCE</scope>
    <source>
        <strain evidence="1">Duluth1</strain>
        <tissue evidence="1">Whole animal</tissue>
    </source>
</reference>
<accession>A0A9D4I013</accession>
<sequence>MKRQSELDNMASQCQQFEEMHAEFDCWLTSVEGELAMDTPANLNTQRLMKQNKVRRFSVTISV</sequence>
<dbReference type="EMBL" id="JAIWYP010000011">
    <property type="protein sequence ID" value="KAH3739239.1"/>
    <property type="molecule type" value="Genomic_DNA"/>
</dbReference>
<evidence type="ECO:0000313" key="1">
    <source>
        <dbReference type="EMBL" id="KAH3739239.1"/>
    </source>
</evidence>
<keyword evidence="2" id="KW-1185">Reference proteome</keyword>
<proteinExistence type="predicted"/>
<evidence type="ECO:0000313" key="2">
    <source>
        <dbReference type="Proteomes" id="UP000828390"/>
    </source>
</evidence>
<dbReference type="Proteomes" id="UP000828390">
    <property type="component" value="Unassembled WGS sequence"/>
</dbReference>